<feature type="compositionally biased region" description="Basic residues" evidence="1">
    <location>
        <begin position="1"/>
        <end position="10"/>
    </location>
</feature>
<sequence>MTSRPARRLRPAPPPSAPPARRAGWWLALAALAVGGAAPLSAQPTERYVTTRFELATAISQSQPGDVITMADQRWTDTIISFSANGVEGDSIRLQAETPGGVILDGSSRLRIGGDYLVVDGLRFEGGAIGGGSVIEFRANSSSPAHHSRLTNTTIVDYNPPSTSTDYKWVSLYGTDNRVDHNYFAGKTHAGTTLVVWLEDEPDHEPNRHRIDHNHFGPRPPLGENGGETIRIGTSARSMQDSETTVEYNLFEKCDGEIETISNKSGKNVFRSNTFLSTRGSLTLRHGNGARVEGNFFLGNRLPDTGGIRVIGEDHVVVNNYLENLRGSGFRAGISIMNGVPNSPLNRYFQVKNVVIAHNTVVESTAPLVIGAGENSERTLPPENVTFANNVLTSIGGSIIRQDDEPVDMVWEANVAYGGSLGIENPGGVTVADPELVAGDDGLLRPAAGSPLLDAADPAFAVALDVDGQPRDATPDIGADERSDAPVLRRPLTAEDVGPRERPSSGGGSGPTASGEDPAGGAALALGLPYPNPTLGRATVPVRLAAAGHVAVRVYDVLGREVAVLVDGPVAAGEHRLAWDAARVPAGRYLVVAQAGADVARRAVVVAGRRD</sequence>
<gene>
    <name evidence="2" type="ORF">RM540_04070</name>
</gene>
<dbReference type="InterPro" id="IPR012334">
    <property type="entry name" value="Pectin_lyas_fold"/>
</dbReference>
<accession>A0ABU3BNQ0</accession>
<dbReference type="SUPFAM" id="SSF51126">
    <property type="entry name" value="Pectin lyase-like"/>
    <property type="match status" value="1"/>
</dbReference>
<keyword evidence="3" id="KW-1185">Reference proteome</keyword>
<feature type="compositionally biased region" description="Low complexity" evidence="1">
    <location>
        <begin position="511"/>
        <end position="524"/>
    </location>
</feature>
<reference evidence="2 3" key="1">
    <citation type="submission" date="2023-09" db="EMBL/GenBank/DDBJ databases">
        <authorList>
            <person name="Rey-Velasco X."/>
        </authorList>
    </citation>
    <scope>NUCLEOTIDE SEQUENCE [LARGE SCALE GENOMIC DNA]</scope>
    <source>
        <strain evidence="2 3">F394</strain>
    </source>
</reference>
<evidence type="ECO:0000313" key="2">
    <source>
        <dbReference type="EMBL" id="MDT0630916.1"/>
    </source>
</evidence>
<proteinExistence type="predicted"/>
<organism evidence="2 3">
    <name type="scientific">Rubrivirga litoralis</name>
    <dbReference type="NCBI Taxonomy" id="3075598"/>
    <lineage>
        <taxon>Bacteria</taxon>
        <taxon>Pseudomonadati</taxon>
        <taxon>Rhodothermota</taxon>
        <taxon>Rhodothermia</taxon>
        <taxon>Rhodothermales</taxon>
        <taxon>Rubricoccaceae</taxon>
        <taxon>Rubrivirga</taxon>
    </lineage>
</organism>
<feature type="compositionally biased region" description="Basic and acidic residues" evidence="1">
    <location>
        <begin position="468"/>
        <end position="484"/>
    </location>
</feature>
<dbReference type="CDD" id="cd14251">
    <property type="entry name" value="PL-6"/>
    <property type="match status" value="1"/>
</dbReference>
<dbReference type="InterPro" id="IPR039513">
    <property type="entry name" value="PL-6"/>
</dbReference>
<dbReference type="Gene3D" id="2.160.20.10">
    <property type="entry name" value="Single-stranded right-handed beta-helix, Pectin lyase-like"/>
    <property type="match status" value="1"/>
</dbReference>
<feature type="region of interest" description="Disordered" evidence="1">
    <location>
        <begin position="1"/>
        <end position="20"/>
    </location>
</feature>
<dbReference type="EMBL" id="JAVRHT010000006">
    <property type="protein sequence ID" value="MDT0630916.1"/>
    <property type="molecule type" value="Genomic_DNA"/>
</dbReference>
<evidence type="ECO:0000313" key="3">
    <source>
        <dbReference type="Proteomes" id="UP001267426"/>
    </source>
</evidence>
<dbReference type="Proteomes" id="UP001267426">
    <property type="component" value="Unassembled WGS sequence"/>
</dbReference>
<dbReference type="Gene3D" id="2.60.40.4070">
    <property type="match status" value="1"/>
</dbReference>
<feature type="region of interest" description="Disordered" evidence="1">
    <location>
        <begin position="466"/>
        <end position="524"/>
    </location>
</feature>
<dbReference type="InterPro" id="IPR011050">
    <property type="entry name" value="Pectin_lyase_fold/virulence"/>
</dbReference>
<protein>
    <submittedName>
        <fullName evidence="2">Chondroitinase-B domain-containing protein</fullName>
    </submittedName>
</protein>
<evidence type="ECO:0000256" key="1">
    <source>
        <dbReference type="SAM" id="MobiDB-lite"/>
    </source>
</evidence>
<name>A0ABU3BNQ0_9BACT</name>
<dbReference type="Pfam" id="PF14592">
    <property type="entry name" value="Chondroitinas_B"/>
    <property type="match status" value="1"/>
</dbReference>
<dbReference type="RefSeq" id="WP_311662253.1">
    <property type="nucleotide sequence ID" value="NZ_JAVRHT010000006.1"/>
</dbReference>
<comment type="caution">
    <text evidence="2">The sequence shown here is derived from an EMBL/GenBank/DDBJ whole genome shotgun (WGS) entry which is preliminary data.</text>
</comment>